<comment type="caution">
    <text evidence="1">The sequence shown here is derived from an EMBL/GenBank/DDBJ whole genome shotgun (WGS) entry which is preliminary data.</text>
</comment>
<gene>
    <name evidence="1" type="ORF">GTOL_11137</name>
</gene>
<proteinExistence type="predicted"/>
<dbReference type="AlphaFoldDB" id="A0A916N907"/>
<dbReference type="EMBL" id="CAJQUM010000001">
    <property type="protein sequence ID" value="CAG4883255.1"/>
    <property type="molecule type" value="Genomic_DNA"/>
</dbReference>
<evidence type="ECO:0000313" key="2">
    <source>
        <dbReference type="Proteomes" id="UP000742786"/>
    </source>
</evidence>
<accession>A0A916N907</accession>
<dbReference type="Proteomes" id="UP000742786">
    <property type="component" value="Unassembled WGS sequence"/>
</dbReference>
<sequence length="82" mass="8896">MTGNIIFTLAENLIGYLHPGAPALMNITGADGYSSSACTWLTEMEATRLRFGVNLDGLTMRNLQRTGQVSIQIIAGRTEFFG</sequence>
<protein>
    <submittedName>
        <fullName evidence="1">Uncharacterized protein</fullName>
    </submittedName>
</protein>
<dbReference type="RefSeq" id="WP_220635239.1">
    <property type="nucleotide sequence ID" value="NZ_CAJQUM010000001.1"/>
</dbReference>
<evidence type="ECO:0000313" key="1">
    <source>
        <dbReference type="EMBL" id="CAG4883255.1"/>
    </source>
</evidence>
<name>A0A916N907_9PROT</name>
<dbReference type="Gene3D" id="2.30.110.10">
    <property type="entry name" value="Electron Transport, Fmn-binding Protein, Chain A"/>
    <property type="match status" value="1"/>
</dbReference>
<dbReference type="InterPro" id="IPR012349">
    <property type="entry name" value="Split_barrel_FMN-bd"/>
</dbReference>
<organism evidence="1 2">
    <name type="scientific">Georgfuchsia toluolica</name>
    <dbReference type="NCBI Taxonomy" id="424218"/>
    <lineage>
        <taxon>Bacteria</taxon>
        <taxon>Pseudomonadati</taxon>
        <taxon>Pseudomonadota</taxon>
        <taxon>Betaproteobacteria</taxon>
        <taxon>Nitrosomonadales</taxon>
        <taxon>Sterolibacteriaceae</taxon>
        <taxon>Georgfuchsia</taxon>
    </lineage>
</organism>
<reference evidence="1" key="1">
    <citation type="submission" date="2021-04" db="EMBL/GenBank/DDBJ databases">
        <authorList>
            <person name="Hornung B."/>
        </authorList>
    </citation>
    <scope>NUCLEOTIDE SEQUENCE</scope>
    <source>
        <strain evidence="1">G5G6</strain>
    </source>
</reference>
<keyword evidence="2" id="KW-1185">Reference proteome</keyword>